<proteinExistence type="predicted"/>
<dbReference type="InParanoid" id="A0A482WYR1"/>
<dbReference type="Proteomes" id="UP000291343">
    <property type="component" value="Unassembled WGS sequence"/>
</dbReference>
<comment type="caution">
    <text evidence="1">The sequence shown here is derived from an EMBL/GenBank/DDBJ whole genome shotgun (WGS) entry which is preliminary data.</text>
</comment>
<accession>A0A482WYR1</accession>
<name>A0A482WYR1_LAOST</name>
<keyword evidence="2" id="KW-1185">Reference proteome</keyword>
<reference evidence="1 2" key="1">
    <citation type="journal article" date="2017" name="Gigascience">
        <title>Genome sequence of the small brown planthopper, Laodelphax striatellus.</title>
        <authorList>
            <person name="Zhu J."/>
            <person name="Jiang F."/>
            <person name="Wang X."/>
            <person name="Yang P."/>
            <person name="Bao Y."/>
            <person name="Zhao W."/>
            <person name="Wang W."/>
            <person name="Lu H."/>
            <person name="Wang Q."/>
            <person name="Cui N."/>
            <person name="Li J."/>
            <person name="Chen X."/>
            <person name="Luo L."/>
            <person name="Yu J."/>
            <person name="Kang L."/>
            <person name="Cui F."/>
        </authorList>
    </citation>
    <scope>NUCLEOTIDE SEQUENCE [LARGE SCALE GENOMIC DNA]</scope>
    <source>
        <strain evidence="1">Lst14</strain>
    </source>
</reference>
<sequence length="145" mass="17160">MFGRFSGLEECRGVVPIERKWVIQMRGMEKSEQFTKKENFLVLSKEIFRNSKQNETFNKTTDNFRLETDKMFPNDENECYGKVLSQHIRSKQALRSGREETRQCERKLCERDKSFAGHVCSSVTQPNILELLHNFIISIRKLLEH</sequence>
<dbReference type="AlphaFoldDB" id="A0A482WYR1"/>
<gene>
    <name evidence="1" type="ORF">LSTR_LSTR005531</name>
</gene>
<evidence type="ECO:0000313" key="1">
    <source>
        <dbReference type="EMBL" id="RZF38170.1"/>
    </source>
</evidence>
<protein>
    <submittedName>
        <fullName evidence="1">Uncharacterized protein</fullName>
    </submittedName>
</protein>
<dbReference type="EMBL" id="QKKF02022802">
    <property type="protein sequence ID" value="RZF38170.1"/>
    <property type="molecule type" value="Genomic_DNA"/>
</dbReference>
<evidence type="ECO:0000313" key="2">
    <source>
        <dbReference type="Proteomes" id="UP000291343"/>
    </source>
</evidence>
<organism evidence="1 2">
    <name type="scientific">Laodelphax striatellus</name>
    <name type="common">Small brown planthopper</name>
    <name type="synonym">Delphax striatella</name>
    <dbReference type="NCBI Taxonomy" id="195883"/>
    <lineage>
        <taxon>Eukaryota</taxon>
        <taxon>Metazoa</taxon>
        <taxon>Ecdysozoa</taxon>
        <taxon>Arthropoda</taxon>
        <taxon>Hexapoda</taxon>
        <taxon>Insecta</taxon>
        <taxon>Pterygota</taxon>
        <taxon>Neoptera</taxon>
        <taxon>Paraneoptera</taxon>
        <taxon>Hemiptera</taxon>
        <taxon>Auchenorrhyncha</taxon>
        <taxon>Fulgoroidea</taxon>
        <taxon>Delphacidae</taxon>
        <taxon>Criomorphinae</taxon>
        <taxon>Laodelphax</taxon>
    </lineage>
</organism>